<feature type="transmembrane region" description="Helical" evidence="5">
    <location>
        <begin position="253"/>
        <end position="276"/>
    </location>
</feature>
<dbReference type="InterPro" id="IPR011527">
    <property type="entry name" value="ABC1_TM_dom"/>
</dbReference>
<evidence type="ECO:0000256" key="4">
    <source>
        <dbReference type="ARBA" id="ARBA00023136"/>
    </source>
</evidence>
<feature type="transmembrane region" description="Helical" evidence="5">
    <location>
        <begin position="167"/>
        <end position="186"/>
    </location>
</feature>
<dbReference type="RefSeq" id="WP_013301709.1">
    <property type="nucleotide sequence ID" value="NC_014414.1"/>
</dbReference>
<dbReference type="STRING" id="314260.PB2503_13489"/>
<dbReference type="GO" id="GO:0005524">
    <property type="term" value="F:ATP binding"/>
    <property type="evidence" value="ECO:0007669"/>
    <property type="project" value="UniProtKB-KW"/>
</dbReference>
<evidence type="ECO:0000313" key="7">
    <source>
        <dbReference type="EMBL" id="ADM10735.1"/>
    </source>
</evidence>
<protein>
    <submittedName>
        <fullName evidence="7">Toxin secretion ABC transporter ATP-binding protein</fullName>
    </submittedName>
</protein>
<evidence type="ECO:0000256" key="5">
    <source>
        <dbReference type="SAM" id="Phobius"/>
    </source>
</evidence>
<evidence type="ECO:0000256" key="1">
    <source>
        <dbReference type="ARBA" id="ARBA00004651"/>
    </source>
</evidence>
<dbReference type="InterPro" id="IPR039421">
    <property type="entry name" value="Type_1_exporter"/>
</dbReference>
<proteinExistence type="predicted"/>
<keyword evidence="8" id="KW-1185">Reference proteome</keyword>
<keyword evidence="7" id="KW-0547">Nucleotide-binding</keyword>
<dbReference type="GO" id="GO:0015421">
    <property type="term" value="F:ABC-type oligopeptide transporter activity"/>
    <property type="evidence" value="ECO:0007669"/>
    <property type="project" value="TreeGrafter"/>
</dbReference>
<dbReference type="Proteomes" id="UP000001302">
    <property type="component" value="Chromosome"/>
</dbReference>
<dbReference type="PANTHER" id="PTHR43394">
    <property type="entry name" value="ATP-DEPENDENT PERMEASE MDL1, MITOCHONDRIAL"/>
    <property type="match status" value="1"/>
</dbReference>
<dbReference type="EMBL" id="CP002156">
    <property type="protein sequence ID" value="ADM10735.1"/>
    <property type="molecule type" value="Genomic_DNA"/>
</dbReference>
<dbReference type="InterPro" id="IPR027417">
    <property type="entry name" value="P-loop_NTPase"/>
</dbReference>
<organism evidence="7 8">
    <name type="scientific">Parvularcula bermudensis (strain ATCC BAA-594 / HTCC2503 / KCTC 12087)</name>
    <dbReference type="NCBI Taxonomy" id="314260"/>
    <lineage>
        <taxon>Bacteria</taxon>
        <taxon>Pseudomonadati</taxon>
        <taxon>Pseudomonadota</taxon>
        <taxon>Alphaproteobacteria</taxon>
        <taxon>Parvularculales</taxon>
        <taxon>Parvularculaceae</taxon>
        <taxon>Parvularcula</taxon>
    </lineage>
</organism>
<comment type="subcellular location">
    <subcellularLocation>
        <location evidence="1">Cell membrane</location>
        <topology evidence="1">Multi-pass membrane protein</topology>
    </subcellularLocation>
</comment>
<accession>E0THE3</accession>
<evidence type="ECO:0000313" key="8">
    <source>
        <dbReference type="Proteomes" id="UP000001302"/>
    </source>
</evidence>
<dbReference type="SUPFAM" id="SSF90123">
    <property type="entry name" value="ABC transporter transmembrane region"/>
    <property type="match status" value="1"/>
</dbReference>
<evidence type="ECO:0000259" key="6">
    <source>
        <dbReference type="PROSITE" id="PS50929"/>
    </source>
</evidence>
<reference evidence="8" key="1">
    <citation type="submission" date="2010-08" db="EMBL/GenBank/DDBJ databases">
        <title>Genome sequence of Parvularcula bermudensis HTCC2503.</title>
        <authorList>
            <person name="Kang D.-M."/>
            <person name="Oh H.-M."/>
            <person name="Cho J.-C."/>
        </authorList>
    </citation>
    <scope>NUCLEOTIDE SEQUENCE [LARGE SCALE GENOMIC DNA]</scope>
    <source>
        <strain evidence="8">ATCC BAA-594 / HTCC2503 / KCTC 12087</strain>
    </source>
</reference>
<keyword evidence="7" id="KW-0067">ATP-binding</keyword>
<reference evidence="7 8" key="2">
    <citation type="journal article" date="2011" name="J. Bacteriol.">
        <title>Complete genome sequence of strain HTCC2503T of Parvularcula bermudensis, the type species of the order "Parvularculales" in the class Alphaproteobacteria.</title>
        <authorList>
            <person name="Oh H.M."/>
            <person name="Kang I."/>
            <person name="Vergin K.L."/>
            <person name="Kang D."/>
            <person name="Rhee K.H."/>
            <person name="Giovannoni S.J."/>
            <person name="Cho J.C."/>
        </authorList>
    </citation>
    <scope>NUCLEOTIDE SEQUENCE [LARGE SCALE GENOMIC DNA]</scope>
    <source>
        <strain evidence="8">ATCC BAA-594 / HTCC2503 / KCTC 12087</strain>
    </source>
</reference>
<keyword evidence="4 5" id="KW-0472">Membrane</keyword>
<dbReference type="AlphaFoldDB" id="E0THE3"/>
<keyword evidence="3 5" id="KW-1133">Transmembrane helix</keyword>
<dbReference type="Pfam" id="PF00664">
    <property type="entry name" value="ABC_membrane"/>
    <property type="match status" value="1"/>
</dbReference>
<gene>
    <name evidence="7" type="ordered locus">PB2503_13489</name>
</gene>
<feature type="transmembrane region" description="Helical" evidence="5">
    <location>
        <begin position="140"/>
        <end position="161"/>
    </location>
</feature>
<feature type="transmembrane region" description="Helical" evidence="5">
    <location>
        <begin position="66"/>
        <end position="88"/>
    </location>
</feature>
<feature type="transmembrane region" description="Helical" evidence="5">
    <location>
        <begin position="28"/>
        <end position="54"/>
    </location>
</feature>
<dbReference type="GO" id="GO:0005886">
    <property type="term" value="C:plasma membrane"/>
    <property type="evidence" value="ECO:0007669"/>
    <property type="project" value="UniProtKB-SubCell"/>
</dbReference>
<name>E0THE3_PARBH</name>
<dbReference type="Gene3D" id="3.40.50.300">
    <property type="entry name" value="P-loop containing nucleotide triphosphate hydrolases"/>
    <property type="match status" value="1"/>
</dbReference>
<feature type="domain" description="ABC transmembrane type-1" evidence="6">
    <location>
        <begin position="31"/>
        <end position="311"/>
    </location>
</feature>
<dbReference type="eggNOG" id="COG2274">
    <property type="taxonomic scope" value="Bacteria"/>
</dbReference>
<evidence type="ECO:0000256" key="2">
    <source>
        <dbReference type="ARBA" id="ARBA00022692"/>
    </source>
</evidence>
<keyword evidence="2 5" id="KW-0812">Transmembrane</keyword>
<dbReference type="InterPro" id="IPR036640">
    <property type="entry name" value="ABC1_TM_sf"/>
</dbReference>
<sequence length="584" mass="64064">MSMASSPLPSAAQVLRLLVETLAPERQFLGLAIVYGIGISLLSLATPVAVQILINTVAHTGLTTPLIVLSVTLFGLLLASGLLSALRIHLMEVFGRRLYARLVAEISLKAVYARDPFFADSGRGPLFNRYFDIITVQKNIPILFIGGFTVLLQVMVGFLLVSFYHHLFMIFSLVIIGLIWLIWLIWGRGAIQTAVAQSQAKHRSAAWLEGLASSNGFYKSERHIAQALKGTDQVTATYVETHKRHFRRHFSQTLAFFLLYAAASAILLGLGGWLVIDGQLTLGQLVAAELVLSAAFFGVSQLGTYLGYFYDLCASVEELSLFDGVEQERPVGQNTIQSEDSSLSFRNVVGQVRTHTVTFNLELPGNIFVQGRAEDYGTQRFFTGLLKRFIDPKGGAMTLGGQDVTSIDVHDLRRAVVVLDRPNVIETTIRNYLTLSLQAPDSRKILEVLRIVGLDDVVADLPDGLDTELATTGWPLSTAEMMQLKLAATLLGQPLVLCLSQLFDMMPLETLLTAIAHYKETTGGTVVYFTNRGHSLGADRYLVLGRYHQSVLAQWEDYIRESPRSLSALSVAETQKTALSGGAL</sequence>
<dbReference type="PANTHER" id="PTHR43394:SF4">
    <property type="entry name" value="TOXIN SECRETION ABC TRANSPORTER ATP-BINDING PROTEIN"/>
    <property type="match status" value="1"/>
</dbReference>
<dbReference type="OrthoDB" id="311344at2"/>
<dbReference type="SUPFAM" id="SSF52540">
    <property type="entry name" value="P-loop containing nucleoside triphosphate hydrolases"/>
    <property type="match status" value="1"/>
</dbReference>
<dbReference type="PROSITE" id="PS50929">
    <property type="entry name" value="ABC_TM1F"/>
    <property type="match status" value="1"/>
</dbReference>
<dbReference type="Gene3D" id="1.20.1560.10">
    <property type="entry name" value="ABC transporter type 1, transmembrane domain"/>
    <property type="match status" value="1"/>
</dbReference>
<dbReference type="HOGENOM" id="CLU_000604_60_1_5"/>
<dbReference type="KEGG" id="pbr:PB2503_13489"/>
<evidence type="ECO:0000256" key="3">
    <source>
        <dbReference type="ARBA" id="ARBA00022989"/>
    </source>
</evidence>